<accession>A0AAX4KE58</accession>
<dbReference type="EMBL" id="CP144089">
    <property type="protein sequence ID" value="WWD04068.1"/>
    <property type="molecule type" value="Genomic_DNA"/>
</dbReference>
<keyword evidence="3" id="KW-1185">Reference proteome</keyword>
<dbReference type="KEGG" id="ker:91100937"/>
<organism evidence="2 3">
    <name type="scientific">Kwoniella europaea PYCC6329</name>
    <dbReference type="NCBI Taxonomy" id="1423913"/>
    <lineage>
        <taxon>Eukaryota</taxon>
        <taxon>Fungi</taxon>
        <taxon>Dikarya</taxon>
        <taxon>Basidiomycota</taxon>
        <taxon>Agaricomycotina</taxon>
        <taxon>Tremellomycetes</taxon>
        <taxon>Tremellales</taxon>
        <taxon>Cryptococcaceae</taxon>
        <taxon>Kwoniella</taxon>
    </lineage>
</organism>
<feature type="region of interest" description="Disordered" evidence="1">
    <location>
        <begin position="1"/>
        <end position="25"/>
    </location>
</feature>
<evidence type="ECO:0008006" key="4">
    <source>
        <dbReference type="Google" id="ProtNLM"/>
    </source>
</evidence>
<dbReference type="AlphaFoldDB" id="A0AAX4KE58"/>
<evidence type="ECO:0000313" key="2">
    <source>
        <dbReference type="EMBL" id="WWD04068.1"/>
    </source>
</evidence>
<evidence type="ECO:0000256" key="1">
    <source>
        <dbReference type="SAM" id="MobiDB-lite"/>
    </source>
</evidence>
<dbReference type="RefSeq" id="XP_066082035.1">
    <property type="nucleotide sequence ID" value="XM_066225938.1"/>
</dbReference>
<dbReference type="GeneID" id="91100937"/>
<sequence length="190" mass="21584">MSGKSSSEGLGSQRPTNDYSTRPLDSYSFQDFTHQFSGESSNLTDDIDSISSDFAKLVSAEELIRDGPITKWTKGIEITEEKVRSAITFLYPLYFPWIKDVTVHHLEELTKGSGNSLENLSKLRLDPENIYVAYDNERTYESRRYRLNVGPYDFGNFERVSSDLARQSVLRATELLSDKKNIGESNATYP</sequence>
<dbReference type="Proteomes" id="UP001358614">
    <property type="component" value="Chromosome 1"/>
</dbReference>
<feature type="compositionally biased region" description="Polar residues" evidence="1">
    <location>
        <begin position="1"/>
        <end position="20"/>
    </location>
</feature>
<reference evidence="2 3" key="1">
    <citation type="submission" date="2024-01" db="EMBL/GenBank/DDBJ databases">
        <title>Comparative genomics of Cryptococcus and Kwoniella reveals pathogenesis evolution and contrasting modes of karyotype evolution via chromosome fusion or intercentromeric recombination.</title>
        <authorList>
            <person name="Coelho M.A."/>
            <person name="David-Palma M."/>
            <person name="Shea T."/>
            <person name="Bowers K."/>
            <person name="McGinley-Smith S."/>
            <person name="Mohammad A.W."/>
            <person name="Gnirke A."/>
            <person name="Yurkov A.M."/>
            <person name="Nowrousian M."/>
            <person name="Sun S."/>
            <person name="Cuomo C.A."/>
            <person name="Heitman J."/>
        </authorList>
    </citation>
    <scope>NUCLEOTIDE SEQUENCE [LARGE SCALE GENOMIC DNA]</scope>
    <source>
        <strain evidence="2 3">PYCC6329</strain>
    </source>
</reference>
<proteinExistence type="predicted"/>
<gene>
    <name evidence="2" type="ORF">V865_002133</name>
</gene>
<name>A0AAX4KE58_9TREE</name>
<evidence type="ECO:0000313" key="3">
    <source>
        <dbReference type="Proteomes" id="UP001358614"/>
    </source>
</evidence>
<protein>
    <recommendedName>
        <fullName evidence="4">HNH endonuclease</fullName>
    </recommendedName>
</protein>